<dbReference type="InterPro" id="IPR006311">
    <property type="entry name" value="TAT_signal"/>
</dbReference>
<dbReference type="EMBL" id="CP001848">
    <property type="protein sequence ID" value="ADB15751.1"/>
    <property type="molecule type" value="Genomic_DNA"/>
</dbReference>
<organism evidence="3 4">
    <name type="scientific">Pirellula staleyi (strain ATCC 27377 / DSM 6068 / ICPB 4128)</name>
    <name type="common">Pirella staleyi</name>
    <dbReference type="NCBI Taxonomy" id="530564"/>
    <lineage>
        <taxon>Bacteria</taxon>
        <taxon>Pseudomonadati</taxon>
        <taxon>Planctomycetota</taxon>
        <taxon>Planctomycetia</taxon>
        <taxon>Pirellulales</taxon>
        <taxon>Pirellulaceae</taxon>
        <taxon>Pirellula</taxon>
    </lineage>
</organism>
<dbReference type="OrthoDB" id="259215at2"/>
<dbReference type="Gene3D" id="3.20.20.150">
    <property type="entry name" value="Divalent-metal-dependent TIM barrel enzymes"/>
    <property type="match status" value="1"/>
</dbReference>
<accession>D2R8D4</accession>
<feature type="domain" description="Xylose isomerase-like TIM barrel" evidence="2">
    <location>
        <begin position="78"/>
        <end position="293"/>
    </location>
</feature>
<dbReference type="PANTHER" id="PTHR12110:SF53">
    <property type="entry name" value="BLR5974 PROTEIN"/>
    <property type="match status" value="1"/>
</dbReference>
<feature type="signal peptide" evidence="1">
    <location>
        <begin position="1"/>
        <end position="35"/>
    </location>
</feature>
<evidence type="ECO:0000313" key="3">
    <source>
        <dbReference type="EMBL" id="ADB15751.1"/>
    </source>
</evidence>
<sequence precursor="true">MNDSSNVTSSRRTFLQSTAVAATLAASSCIAPASAIEPIPRNGKPKFKLSLAAYSYRELLQGKNGQEPQLKLSDFVSDCATFGLDGTELTSYYFPSNVTFDDLRTLARQCFRLGLDVTGTAVGNDFGFPAGPERAKQIDGVKLWIDRAAVLGAPVIRIFAGHVKKETTPAQAHSLMVSAIEECCDYAGTKGVHLALENHGGPTATAEGLLAFVRDVKSPWFGVNLDTGNFHSDDIYSELAAVAPYALNAQVKVVVSGPDKKKVPADFPRIAKILREAHYRGYVVLEYEEADDPRTECPKFLDQLREALA</sequence>
<gene>
    <name evidence="3" type="ordered locus">Psta_1068</name>
</gene>
<protein>
    <submittedName>
        <fullName evidence="3">Xylose isomerase domain protein TIM barrel</fullName>
    </submittedName>
</protein>
<dbReference type="InterPro" id="IPR013022">
    <property type="entry name" value="Xyl_isomerase-like_TIM-brl"/>
</dbReference>
<evidence type="ECO:0000313" key="4">
    <source>
        <dbReference type="Proteomes" id="UP000001887"/>
    </source>
</evidence>
<proteinExistence type="predicted"/>
<keyword evidence="4" id="KW-1185">Reference proteome</keyword>
<dbReference type="PROSITE" id="PS51318">
    <property type="entry name" value="TAT"/>
    <property type="match status" value="1"/>
</dbReference>
<dbReference type="eggNOG" id="COG1082">
    <property type="taxonomic scope" value="Bacteria"/>
</dbReference>
<reference evidence="3 4" key="1">
    <citation type="journal article" date="2009" name="Stand. Genomic Sci.">
        <title>Complete genome sequence of Pirellula staleyi type strain (ATCC 27377).</title>
        <authorList>
            <person name="Clum A."/>
            <person name="Tindall B.J."/>
            <person name="Sikorski J."/>
            <person name="Ivanova N."/>
            <person name="Mavrommatis K."/>
            <person name="Lucas S."/>
            <person name="Glavina del Rio T."/>
            <person name="Nolan M."/>
            <person name="Chen F."/>
            <person name="Tice H."/>
            <person name="Pitluck S."/>
            <person name="Cheng J.F."/>
            <person name="Chertkov O."/>
            <person name="Brettin T."/>
            <person name="Han C."/>
            <person name="Detter J.C."/>
            <person name="Kuske C."/>
            <person name="Bruce D."/>
            <person name="Goodwin L."/>
            <person name="Ovchinikova G."/>
            <person name="Pati A."/>
            <person name="Mikhailova N."/>
            <person name="Chen A."/>
            <person name="Palaniappan K."/>
            <person name="Land M."/>
            <person name="Hauser L."/>
            <person name="Chang Y.J."/>
            <person name="Jeffries C.D."/>
            <person name="Chain P."/>
            <person name="Rohde M."/>
            <person name="Goker M."/>
            <person name="Bristow J."/>
            <person name="Eisen J.A."/>
            <person name="Markowitz V."/>
            <person name="Hugenholtz P."/>
            <person name="Kyrpides N.C."/>
            <person name="Klenk H.P."/>
            <person name="Lapidus A."/>
        </authorList>
    </citation>
    <scope>NUCLEOTIDE SEQUENCE [LARGE SCALE GENOMIC DNA]</scope>
    <source>
        <strain evidence="4">ATCC 27377 / DSM 6068 / ICPB 4128</strain>
    </source>
</reference>
<dbReference type="InterPro" id="IPR050312">
    <property type="entry name" value="IolE/XylAMocC-like"/>
</dbReference>
<keyword evidence="1" id="KW-0732">Signal</keyword>
<dbReference type="GO" id="GO:0016853">
    <property type="term" value="F:isomerase activity"/>
    <property type="evidence" value="ECO:0007669"/>
    <property type="project" value="UniProtKB-KW"/>
</dbReference>
<dbReference type="PANTHER" id="PTHR12110">
    <property type="entry name" value="HYDROXYPYRUVATE ISOMERASE"/>
    <property type="match status" value="1"/>
</dbReference>
<evidence type="ECO:0000259" key="2">
    <source>
        <dbReference type="Pfam" id="PF01261"/>
    </source>
</evidence>
<dbReference type="STRING" id="530564.Psta_1068"/>
<name>D2R8D4_PIRSD</name>
<dbReference type="HOGENOM" id="CLU_050006_6_0_0"/>
<dbReference type="AlphaFoldDB" id="D2R8D4"/>
<dbReference type="KEGG" id="psl:Psta_1068"/>
<dbReference type="SUPFAM" id="SSF51658">
    <property type="entry name" value="Xylose isomerase-like"/>
    <property type="match status" value="1"/>
</dbReference>
<dbReference type="Pfam" id="PF01261">
    <property type="entry name" value="AP_endonuc_2"/>
    <property type="match status" value="1"/>
</dbReference>
<feature type="chain" id="PRO_5003034747" evidence="1">
    <location>
        <begin position="36"/>
        <end position="309"/>
    </location>
</feature>
<keyword evidence="3" id="KW-0413">Isomerase</keyword>
<dbReference type="Proteomes" id="UP000001887">
    <property type="component" value="Chromosome"/>
</dbReference>
<evidence type="ECO:0000256" key="1">
    <source>
        <dbReference type="SAM" id="SignalP"/>
    </source>
</evidence>
<dbReference type="InterPro" id="IPR036237">
    <property type="entry name" value="Xyl_isomerase-like_sf"/>
</dbReference>